<organism evidence="1 2">
    <name type="scientific">Enterococcus villorum</name>
    <dbReference type="NCBI Taxonomy" id="112904"/>
    <lineage>
        <taxon>Bacteria</taxon>
        <taxon>Bacillati</taxon>
        <taxon>Bacillota</taxon>
        <taxon>Bacilli</taxon>
        <taxon>Lactobacillales</taxon>
        <taxon>Enterococcaceae</taxon>
        <taxon>Enterococcus</taxon>
    </lineage>
</organism>
<comment type="caution">
    <text evidence="1">The sequence shown here is derived from an EMBL/GenBank/DDBJ whole genome shotgun (WGS) entry which is preliminary data.</text>
</comment>
<gene>
    <name evidence="1" type="ORF">EVI01_24710</name>
</gene>
<sequence length="157" mass="18875">MLISSYLSTGCCLLLHIRSLVEWSFYFGRMIAITQFIYKEISRIEAMAKIDSGDVSDLYFVHFYYESDEPYSHYENHVQYLINRRLMNTEPILYHSEYIIKTNRLFGKYKKVLAEPNNTFLQSAYRKHKKHVWLIKQVQDFPKTTDWRKPPFLKGDN</sequence>
<name>A0A511J570_9ENTE</name>
<dbReference type="Proteomes" id="UP000321830">
    <property type="component" value="Unassembled WGS sequence"/>
</dbReference>
<protein>
    <submittedName>
        <fullName evidence="1">Uncharacterized protein</fullName>
    </submittedName>
</protein>
<reference evidence="1 2" key="1">
    <citation type="submission" date="2019-07" db="EMBL/GenBank/DDBJ databases">
        <title>Whole genome shotgun sequence of Enterococcus villorum NBRC 100699.</title>
        <authorList>
            <person name="Hosoyama A."/>
            <person name="Uohara A."/>
            <person name="Ohji S."/>
            <person name="Ichikawa N."/>
        </authorList>
    </citation>
    <scope>NUCLEOTIDE SEQUENCE [LARGE SCALE GENOMIC DNA]</scope>
    <source>
        <strain evidence="1 2">NBRC 100699</strain>
    </source>
</reference>
<proteinExistence type="predicted"/>
<dbReference type="EMBL" id="BJWF01000050">
    <property type="protein sequence ID" value="GEL93134.1"/>
    <property type="molecule type" value="Genomic_DNA"/>
</dbReference>
<dbReference type="AlphaFoldDB" id="A0A511J570"/>
<evidence type="ECO:0000313" key="1">
    <source>
        <dbReference type="EMBL" id="GEL93134.1"/>
    </source>
</evidence>
<evidence type="ECO:0000313" key="2">
    <source>
        <dbReference type="Proteomes" id="UP000321830"/>
    </source>
</evidence>
<accession>A0A511J570</accession>